<feature type="binding site" evidence="6">
    <location>
        <position position="116"/>
    </location>
    <ligand>
        <name>Fe cation</name>
        <dbReference type="ChEBI" id="CHEBI:24875"/>
        <label>2</label>
        <note>catalytic</note>
    </ligand>
</feature>
<gene>
    <name evidence="8" type="ORF">L6E24_04720</name>
</gene>
<accession>A0A9E7THR4</accession>
<keyword evidence="9" id="KW-1185">Reference proteome</keyword>
<sequence>MPEKFEFYKGKECNGIVMPINPYEGDLSCCGSEMELLEEKTADFKNEKHVPVIEKVDGGIKVTVGSTLHPMAEEHHIEWIAIADGDCFMLKYLKPGDEPSAIFPVDNIAVKAFEHCNVHGLWTNKK</sequence>
<dbReference type="GeneID" id="74306974"/>
<feature type="binding site" evidence="6">
    <location>
        <position position="13"/>
    </location>
    <ligand>
        <name>Fe cation</name>
        <dbReference type="ChEBI" id="CHEBI:24875"/>
        <label>1</label>
    </ligand>
</feature>
<evidence type="ECO:0000256" key="6">
    <source>
        <dbReference type="PIRSR" id="PIRSR604793-1"/>
    </source>
</evidence>
<reference evidence="8" key="1">
    <citation type="submission" date="2022-04" db="EMBL/GenBank/DDBJ databases">
        <title>Complete genome of Methanoplanus endosymbiosus DSM 3599.</title>
        <authorList>
            <person name="Chen S.-C."/>
            <person name="You Y.-T."/>
            <person name="Zhou Y.-Z."/>
            <person name="Lai M.-C."/>
        </authorList>
    </citation>
    <scope>NUCLEOTIDE SEQUENCE</scope>
    <source>
        <strain evidence="8">DSM 3599</strain>
    </source>
</reference>
<keyword evidence="2" id="KW-0813">Transport</keyword>
<dbReference type="Pfam" id="PF01880">
    <property type="entry name" value="Desulfoferrodox"/>
    <property type="match status" value="1"/>
</dbReference>
<evidence type="ECO:0000313" key="9">
    <source>
        <dbReference type="Proteomes" id="UP001060368"/>
    </source>
</evidence>
<dbReference type="InterPro" id="IPR036073">
    <property type="entry name" value="Desulfoferrodoxin_Fe-bd_dom_sf"/>
</dbReference>
<dbReference type="InterPro" id="IPR004793">
    <property type="entry name" value="Desulfoferrodoxin_rbo"/>
</dbReference>
<dbReference type="Proteomes" id="UP001060368">
    <property type="component" value="Chromosome"/>
</dbReference>
<evidence type="ECO:0000256" key="5">
    <source>
        <dbReference type="ARBA" id="ARBA00023004"/>
    </source>
</evidence>
<comment type="cofactor">
    <cofactor evidence="6">
        <name>Fe(3+)</name>
        <dbReference type="ChEBI" id="CHEBI:29034"/>
    </cofactor>
    <text evidence="6">Binds 1 Fe(3+) ion per subunit. The iron ion 1 is coordinated via 4 cysteine residues.</text>
</comment>
<dbReference type="GO" id="GO:0005506">
    <property type="term" value="F:iron ion binding"/>
    <property type="evidence" value="ECO:0007669"/>
    <property type="project" value="InterPro"/>
</dbReference>
<organism evidence="8 9">
    <name type="scientific">Methanoplanus endosymbiosus</name>
    <dbReference type="NCBI Taxonomy" id="33865"/>
    <lineage>
        <taxon>Archaea</taxon>
        <taxon>Methanobacteriati</taxon>
        <taxon>Methanobacteriota</taxon>
        <taxon>Stenosarchaea group</taxon>
        <taxon>Methanomicrobia</taxon>
        <taxon>Methanomicrobiales</taxon>
        <taxon>Methanomicrobiaceae</taxon>
        <taxon>Methanoplanus</taxon>
    </lineage>
</organism>
<feature type="binding site" evidence="6">
    <location>
        <position position="75"/>
    </location>
    <ligand>
        <name>Fe cation</name>
        <dbReference type="ChEBI" id="CHEBI:24875"/>
        <label>2</label>
        <note>catalytic</note>
    </ligand>
</feature>
<comment type="cofactor">
    <cofactor evidence="6">
        <name>Fe(2+)</name>
        <dbReference type="ChEBI" id="CHEBI:29033"/>
    </cofactor>
    <text evidence="6">Binds 1 Fe(2+) ion per subunit. The iron ion 2 is coordinated via four histidines and one cysteine residue.</text>
</comment>
<dbReference type="Gene3D" id="2.60.40.730">
    <property type="entry name" value="SOR catalytic domain"/>
    <property type="match status" value="1"/>
</dbReference>
<dbReference type="PANTHER" id="PTHR36541:SF1">
    <property type="entry name" value="SUPEROXIDE REDUCTASE-RELATED"/>
    <property type="match status" value="1"/>
</dbReference>
<dbReference type="GO" id="GO:0016491">
    <property type="term" value="F:oxidoreductase activity"/>
    <property type="evidence" value="ECO:0007669"/>
    <property type="project" value="InterPro"/>
</dbReference>
<dbReference type="InterPro" id="IPR002742">
    <property type="entry name" value="Desulfoferrodoxin_Fe-bd_dom"/>
</dbReference>
<dbReference type="EMBL" id="CP096115">
    <property type="protein sequence ID" value="UUX93432.1"/>
    <property type="molecule type" value="Genomic_DNA"/>
</dbReference>
<evidence type="ECO:0000256" key="1">
    <source>
        <dbReference type="ARBA" id="ARBA00005941"/>
    </source>
</evidence>
<keyword evidence="5 6" id="KW-0408">Iron</keyword>
<dbReference type="AlphaFoldDB" id="A0A9E7THR4"/>
<dbReference type="SUPFAM" id="SSF57802">
    <property type="entry name" value="Rubredoxin-like"/>
    <property type="match status" value="1"/>
</dbReference>
<evidence type="ECO:0000256" key="4">
    <source>
        <dbReference type="ARBA" id="ARBA00022982"/>
    </source>
</evidence>
<dbReference type="SUPFAM" id="SSF49367">
    <property type="entry name" value="Superoxide reductase-like"/>
    <property type="match status" value="1"/>
</dbReference>
<dbReference type="KEGG" id="mend:L6E24_04720"/>
<feature type="domain" description="Desulfoferrodoxin ferrous iron-binding" evidence="7">
    <location>
        <begin position="42"/>
        <end position="124"/>
    </location>
</feature>
<feature type="binding site" evidence="6">
    <location>
        <position position="49"/>
    </location>
    <ligand>
        <name>Fe cation</name>
        <dbReference type="ChEBI" id="CHEBI:24875"/>
        <label>2</label>
        <note>catalytic</note>
    </ligand>
</feature>
<keyword evidence="3 6" id="KW-0479">Metal-binding</keyword>
<dbReference type="NCBIfam" id="TIGR00320">
    <property type="entry name" value="dfx_rbo"/>
    <property type="match status" value="1"/>
</dbReference>
<dbReference type="GO" id="GO:0019430">
    <property type="term" value="P:removal of superoxide radicals"/>
    <property type="evidence" value="ECO:0007669"/>
    <property type="project" value="InterPro"/>
</dbReference>
<feature type="binding site" evidence="6">
    <location>
        <position position="30"/>
    </location>
    <ligand>
        <name>Fe cation</name>
        <dbReference type="ChEBI" id="CHEBI:24875"/>
        <label>1</label>
    </ligand>
</feature>
<dbReference type="RefSeq" id="WP_257743570.1">
    <property type="nucleotide sequence ID" value="NZ_CP096115.1"/>
</dbReference>
<dbReference type="InterPro" id="IPR051233">
    <property type="entry name" value="Desulfoferrodoxin_SOR"/>
</dbReference>
<evidence type="ECO:0000259" key="7">
    <source>
        <dbReference type="Pfam" id="PF01880"/>
    </source>
</evidence>
<comment type="similarity">
    <text evidence="1">Belongs to the desulfoferrodoxin family.</text>
</comment>
<feature type="binding site" evidence="6">
    <location>
        <position position="29"/>
    </location>
    <ligand>
        <name>Fe cation</name>
        <dbReference type="ChEBI" id="CHEBI:24875"/>
        <label>1</label>
    </ligand>
</feature>
<protein>
    <submittedName>
        <fullName evidence="8">Desulfoferrodoxin</fullName>
    </submittedName>
</protein>
<dbReference type="NCBIfam" id="TIGR00332">
    <property type="entry name" value="neela_ferrous"/>
    <property type="match status" value="1"/>
</dbReference>
<proteinExistence type="inferred from homology"/>
<keyword evidence="4" id="KW-0249">Electron transport</keyword>
<evidence type="ECO:0000256" key="2">
    <source>
        <dbReference type="ARBA" id="ARBA00022448"/>
    </source>
</evidence>
<name>A0A9E7THR4_9EURY</name>
<feature type="binding site" evidence="6">
    <location>
        <position position="119"/>
    </location>
    <ligand>
        <name>Fe cation</name>
        <dbReference type="ChEBI" id="CHEBI:24875"/>
        <label>2</label>
        <note>catalytic</note>
    </ligand>
</feature>
<feature type="binding site" evidence="6">
    <location>
        <position position="69"/>
    </location>
    <ligand>
        <name>Fe cation</name>
        <dbReference type="ChEBI" id="CHEBI:24875"/>
        <label>2</label>
        <note>catalytic</note>
    </ligand>
</feature>
<evidence type="ECO:0000256" key="3">
    <source>
        <dbReference type="ARBA" id="ARBA00022723"/>
    </source>
</evidence>
<evidence type="ECO:0000313" key="8">
    <source>
        <dbReference type="EMBL" id="UUX93432.1"/>
    </source>
</evidence>
<dbReference type="PANTHER" id="PTHR36541">
    <property type="entry name" value="SUPEROXIDE REDUCTASE-RELATED"/>
    <property type="match status" value="1"/>
</dbReference>